<keyword evidence="2" id="KW-1185">Reference proteome</keyword>
<organism evidence="1 2">
    <name type="scientific">Alloprevotella tannerae ATCC 51259</name>
    <dbReference type="NCBI Taxonomy" id="626522"/>
    <lineage>
        <taxon>Bacteria</taxon>
        <taxon>Pseudomonadati</taxon>
        <taxon>Bacteroidota</taxon>
        <taxon>Bacteroidia</taxon>
        <taxon>Bacteroidales</taxon>
        <taxon>Prevotellaceae</taxon>
        <taxon>Alloprevotella</taxon>
    </lineage>
</organism>
<dbReference type="AlphaFoldDB" id="C9LFE8"/>
<reference evidence="1" key="1">
    <citation type="submission" date="2009-09" db="EMBL/GenBank/DDBJ databases">
        <authorList>
            <person name="Weinstock G."/>
            <person name="Sodergren E."/>
            <person name="Clifton S."/>
            <person name="Fulton L."/>
            <person name="Fulton B."/>
            <person name="Courtney L."/>
            <person name="Fronick C."/>
            <person name="Harrison M."/>
            <person name="Strong C."/>
            <person name="Farmer C."/>
            <person name="Delahaunty K."/>
            <person name="Markovic C."/>
            <person name="Hall O."/>
            <person name="Minx P."/>
            <person name="Tomlinson C."/>
            <person name="Mitreva M."/>
            <person name="Nelson J."/>
            <person name="Hou S."/>
            <person name="Wollam A."/>
            <person name="Pepin K.H."/>
            <person name="Johnson M."/>
            <person name="Bhonagiri V."/>
            <person name="Nash W.E."/>
            <person name="Warren W."/>
            <person name="Chinwalla A."/>
            <person name="Mardis E.R."/>
            <person name="Wilson R.K."/>
        </authorList>
    </citation>
    <scope>NUCLEOTIDE SEQUENCE [LARGE SCALE GENOMIC DNA]</scope>
    <source>
        <strain evidence="1">ATCC 51259</strain>
    </source>
</reference>
<comment type="caution">
    <text evidence="1">The sequence shown here is derived from an EMBL/GenBank/DDBJ whole genome shotgun (WGS) entry which is preliminary data.</text>
</comment>
<sequence>MIVKIVLGESLKSLIREFKLSYRRIFRVIGESLAEARSVLRRGGPGGVLSLNLR</sequence>
<evidence type="ECO:0000313" key="1">
    <source>
        <dbReference type="EMBL" id="EEX72467.1"/>
    </source>
</evidence>
<dbReference type="Proteomes" id="UP000003460">
    <property type="component" value="Unassembled WGS sequence"/>
</dbReference>
<protein>
    <submittedName>
        <fullName evidence="1">Uncharacterized protein</fullName>
    </submittedName>
</protein>
<gene>
    <name evidence="1" type="ORF">GCWU000325_00930</name>
</gene>
<evidence type="ECO:0000313" key="2">
    <source>
        <dbReference type="Proteomes" id="UP000003460"/>
    </source>
</evidence>
<accession>C9LFE8</accession>
<dbReference type="EMBL" id="ACIJ02000016">
    <property type="protein sequence ID" value="EEX72467.1"/>
    <property type="molecule type" value="Genomic_DNA"/>
</dbReference>
<dbReference type="HOGENOM" id="CLU_2937905_0_0_10"/>
<dbReference type="STRING" id="626522.GCWU000325_00930"/>
<proteinExistence type="predicted"/>
<name>C9LFE8_9BACT</name>